<dbReference type="PRINTS" id="PR00139">
    <property type="entry name" value="ASNGLNASE"/>
</dbReference>
<dbReference type="EMBL" id="JAPIUZ010000004">
    <property type="protein sequence ID" value="MCX2564259.1"/>
    <property type="molecule type" value="Genomic_DNA"/>
</dbReference>
<dbReference type="PROSITE" id="PS51732">
    <property type="entry name" value="ASN_GLN_ASE_3"/>
    <property type="match status" value="1"/>
</dbReference>
<gene>
    <name evidence="8" type="ORF">OQ497_09835</name>
</gene>
<dbReference type="NCBIfam" id="TIGR00520">
    <property type="entry name" value="asnASE_II"/>
    <property type="match status" value="1"/>
</dbReference>
<dbReference type="InterPro" id="IPR037152">
    <property type="entry name" value="L-asparaginase_N_sf"/>
</dbReference>
<organism evidence="8 9">
    <name type="scientific">Acetobacter thailandicus</name>
    <dbReference type="NCBI Taxonomy" id="1502842"/>
    <lineage>
        <taxon>Bacteria</taxon>
        <taxon>Pseudomonadati</taxon>
        <taxon>Pseudomonadota</taxon>
        <taxon>Alphaproteobacteria</taxon>
        <taxon>Acetobacterales</taxon>
        <taxon>Acetobacteraceae</taxon>
        <taxon>Acetobacter</taxon>
    </lineage>
</organism>
<name>A0ABT3QG46_9PROT</name>
<dbReference type="InterPro" id="IPR040919">
    <property type="entry name" value="Asparaginase_C"/>
</dbReference>
<dbReference type="CDD" id="cd08964">
    <property type="entry name" value="L-asparaginase_II"/>
    <property type="match status" value="1"/>
</dbReference>
<dbReference type="SUPFAM" id="SSF53774">
    <property type="entry name" value="Glutaminase/Asparaginase"/>
    <property type="match status" value="1"/>
</dbReference>
<evidence type="ECO:0000256" key="1">
    <source>
        <dbReference type="ARBA" id="ARBA00010518"/>
    </source>
</evidence>
<evidence type="ECO:0000256" key="5">
    <source>
        <dbReference type="RuleBase" id="RU004456"/>
    </source>
</evidence>
<sequence length="334" mass="35320">MTEHSPPSRILILATGGTIAGQMNARSASGYDAGNVSVQDLLHHVPNLPETADIHAEQIASIGSQNMNDALWFALARRIMQAFEQEDFDAAVIIHGTDTLEETAFFLQHVAKSQKPVILTGAMRPGGAPGADGPVNISHALKVAASPKARERGVMVVFNETIYDARTVSKINTSEVNAFTSVNGGPAGYVDTDRVYFVTPAAPPVPLFSLPEHESLPCVDIIYAHSNMDDRLICHALADGVKGIVLAGIGDGNASDTALAALDRAVAQGVHVIRASRVGSGLVKRNIEVSDDIRGFNVSCDLSPHKARILLQLLIASKTTSASAIRQAFAGAYL</sequence>
<dbReference type="PANTHER" id="PTHR11707">
    <property type="entry name" value="L-ASPARAGINASE"/>
    <property type="match status" value="1"/>
</dbReference>
<feature type="active site" evidence="3">
    <location>
        <position position="18"/>
    </location>
</feature>
<dbReference type="Gene3D" id="3.40.50.1170">
    <property type="entry name" value="L-asparaginase, N-terminal domain"/>
    <property type="match status" value="1"/>
</dbReference>
<dbReference type="PROSITE" id="PS00144">
    <property type="entry name" value="ASN_GLN_ASE_1"/>
    <property type="match status" value="1"/>
</dbReference>
<dbReference type="InterPro" id="IPR027475">
    <property type="entry name" value="Asparaginase/glutaminase_AS2"/>
</dbReference>
<dbReference type="InterPro" id="IPR020827">
    <property type="entry name" value="Asparaginase/glutaminase_AS1"/>
</dbReference>
<dbReference type="InterPro" id="IPR027473">
    <property type="entry name" value="L-asparaginase_C"/>
</dbReference>
<comment type="caution">
    <text evidence="8">The sequence shown here is derived from an EMBL/GenBank/DDBJ whole genome shotgun (WGS) entry which is preliminary data.</text>
</comment>
<evidence type="ECO:0000313" key="9">
    <source>
        <dbReference type="Proteomes" id="UP001301152"/>
    </source>
</evidence>
<evidence type="ECO:0000256" key="2">
    <source>
        <dbReference type="ARBA" id="ARBA00022801"/>
    </source>
</evidence>
<reference evidence="8 9" key="1">
    <citation type="submission" date="2022-11" db="EMBL/GenBank/DDBJ databases">
        <title>Genome sequencing of Acetobacter type strain.</title>
        <authorList>
            <person name="Heo J."/>
            <person name="Lee D."/>
            <person name="Han B.-H."/>
            <person name="Hong S.-B."/>
            <person name="Kwon S.-W."/>
        </authorList>
    </citation>
    <scope>NUCLEOTIDE SEQUENCE [LARGE SCALE GENOMIC DNA]</scope>
    <source>
        <strain evidence="8 9">KACC 21253</strain>
    </source>
</reference>
<dbReference type="InterPro" id="IPR004550">
    <property type="entry name" value="AsnASE_II"/>
</dbReference>
<protein>
    <submittedName>
        <fullName evidence="8">Asparaginase</fullName>
    </submittedName>
</protein>
<keyword evidence="2" id="KW-0378">Hydrolase</keyword>
<dbReference type="PANTHER" id="PTHR11707:SF28">
    <property type="entry name" value="60 KDA LYSOPHOSPHOLIPASE"/>
    <property type="match status" value="1"/>
</dbReference>
<dbReference type="SFLD" id="SFLDS00057">
    <property type="entry name" value="Glutaminase/Asparaginase"/>
    <property type="match status" value="1"/>
</dbReference>
<dbReference type="InterPro" id="IPR027474">
    <property type="entry name" value="L-asparaginase_N"/>
</dbReference>
<evidence type="ECO:0000259" key="7">
    <source>
        <dbReference type="Pfam" id="PF17763"/>
    </source>
</evidence>
<dbReference type="Proteomes" id="UP001301152">
    <property type="component" value="Unassembled WGS sequence"/>
</dbReference>
<dbReference type="PROSITE" id="PS00917">
    <property type="entry name" value="ASN_GLN_ASE_2"/>
    <property type="match status" value="1"/>
</dbReference>
<keyword evidence="9" id="KW-1185">Reference proteome</keyword>
<dbReference type="Pfam" id="PF00710">
    <property type="entry name" value="Asparaginase"/>
    <property type="match status" value="1"/>
</dbReference>
<dbReference type="InterPro" id="IPR006034">
    <property type="entry name" value="Asparaginase/glutaminase-like"/>
</dbReference>
<dbReference type="PIRSF" id="PIRSF500176">
    <property type="entry name" value="L_ASNase"/>
    <property type="match status" value="1"/>
</dbReference>
<dbReference type="PIRSF" id="PIRSF001220">
    <property type="entry name" value="L-ASNase_gatD"/>
    <property type="match status" value="1"/>
</dbReference>
<evidence type="ECO:0000259" key="6">
    <source>
        <dbReference type="Pfam" id="PF00710"/>
    </source>
</evidence>
<evidence type="ECO:0000256" key="3">
    <source>
        <dbReference type="PROSITE-ProRule" id="PRU10099"/>
    </source>
</evidence>
<feature type="domain" description="Asparaginase/glutaminase C-terminal" evidence="7">
    <location>
        <begin position="219"/>
        <end position="329"/>
    </location>
</feature>
<feature type="domain" description="L-asparaginase N-terminal" evidence="6">
    <location>
        <begin position="9"/>
        <end position="199"/>
    </location>
</feature>
<dbReference type="Gene3D" id="3.40.50.40">
    <property type="match status" value="1"/>
</dbReference>
<feature type="active site" evidence="4">
    <location>
        <position position="97"/>
    </location>
</feature>
<evidence type="ECO:0000256" key="4">
    <source>
        <dbReference type="PROSITE-ProRule" id="PRU10100"/>
    </source>
</evidence>
<accession>A0ABT3QG46</accession>
<dbReference type="RefSeq" id="WP_173559931.1">
    <property type="nucleotide sequence ID" value="NZ_JAPIUZ010000004.1"/>
</dbReference>
<dbReference type="InterPro" id="IPR036152">
    <property type="entry name" value="Asp/glu_Ase-like_sf"/>
</dbReference>
<evidence type="ECO:0000313" key="8">
    <source>
        <dbReference type="EMBL" id="MCX2564259.1"/>
    </source>
</evidence>
<comment type="similarity">
    <text evidence="1 5">Belongs to the asparaginase 1 family.</text>
</comment>
<proteinExistence type="inferred from homology"/>
<dbReference type="Pfam" id="PF17763">
    <property type="entry name" value="Asparaginase_C"/>
    <property type="match status" value="1"/>
</dbReference>
<dbReference type="SMART" id="SM00870">
    <property type="entry name" value="Asparaginase"/>
    <property type="match status" value="1"/>
</dbReference>